<dbReference type="PANTHER" id="PTHR34070:SF1">
    <property type="entry name" value="DNA ALKYLATION REPAIR PROTEIN"/>
    <property type="match status" value="1"/>
</dbReference>
<evidence type="ECO:0000313" key="2">
    <source>
        <dbReference type="EMBL" id="MFD2572593.1"/>
    </source>
</evidence>
<evidence type="ECO:0000313" key="3">
    <source>
        <dbReference type="Proteomes" id="UP001597469"/>
    </source>
</evidence>
<name>A0ABW5M8Q5_9BACT</name>
<dbReference type="Pfam" id="PF08713">
    <property type="entry name" value="DNA_alkylation"/>
    <property type="match status" value="2"/>
</dbReference>
<accession>A0ABW5M8Q5</accession>
<dbReference type="SUPFAM" id="SSF48371">
    <property type="entry name" value="ARM repeat"/>
    <property type="match status" value="2"/>
</dbReference>
<feature type="compositionally biased region" description="Gly residues" evidence="1">
    <location>
        <begin position="101"/>
        <end position="112"/>
    </location>
</feature>
<dbReference type="InterPro" id="IPR016024">
    <property type="entry name" value="ARM-type_fold"/>
</dbReference>
<feature type="region of interest" description="Disordered" evidence="1">
    <location>
        <begin position="101"/>
        <end position="124"/>
    </location>
</feature>
<evidence type="ECO:0000256" key="1">
    <source>
        <dbReference type="SAM" id="MobiDB-lite"/>
    </source>
</evidence>
<comment type="caution">
    <text evidence="2">The sequence shown here is derived from an EMBL/GenBank/DDBJ whole genome shotgun (WGS) entry which is preliminary data.</text>
</comment>
<dbReference type="EMBL" id="JBHULN010000011">
    <property type="protein sequence ID" value="MFD2572593.1"/>
    <property type="molecule type" value="Genomic_DNA"/>
</dbReference>
<gene>
    <name evidence="2" type="ORF">ACFSUS_18280</name>
</gene>
<reference evidence="3" key="1">
    <citation type="journal article" date="2019" name="Int. J. Syst. Evol. Microbiol.">
        <title>The Global Catalogue of Microorganisms (GCM) 10K type strain sequencing project: providing services to taxonomists for standard genome sequencing and annotation.</title>
        <authorList>
            <consortium name="The Broad Institute Genomics Platform"/>
            <consortium name="The Broad Institute Genome Sequencing Center for Infectious Disease"/>
            <person name="Wu L."/>
            <person name="Ma J."/>
        </authorList>
    </citation>
    <scope>NUCLEOTIDE SEQUENCE [LARGE SCALE GENOMIC DNA]</scope>
    <source>
        <strain evidence="3">KCTC 42805</strain>
    </source>
</reference>
<dbReference type="Proteomes" id="UP001597469">
    <property type="component" value="Unassembled WGS sequence"/>
</dbReference>
<protein>
    <submittedName>
        <fullName evidence="2">DNA alkylation repair protein</fullName>
    </submittedName>
</protein>
<dbReference type="Gene3D" id="1.25.10.90">
    <property type="match status" value="1"/>
</dbReference>
<dbReference type="PANTHER" id="PTHR34070">
    <property type="entry name" value="ARMADILLO-TYPE FOLD"/>
    <property type="match status" value="1"/>
</dbReference>
<organism evidence="2 3">
    <name type="scientific">Spirosoma soli</name>
    <dbReference type="NCBI Taxonomy" id="1770529"/>
    <lineage>
        <taxon>Bacteria</taxon>
        <taxon>Pseudomonadati</taxon>
        <taxon>Bacteroidota</taxon>
        <taxon>Cytophagia</taxon>
        <taxon>Cytophagales</taxon>
        <taxon>Cytophagaceae</taxon>
        <taxon>Spirosoma</taxon>
    </lineage>
</organism>
<dbReference type="InterPro" id="IPR014825">
    <property type="entry name" value="DNA_alkylation"/>
</dbReference>
<keyword evidence="3" id="KW-1185">Reference proteome</keyword>
<dbReference type="RefSeq" id="WP_381525149.1">
    <property type="nucleotide sequence ID" value="NZ_JBHULN010000011.1"/>
</dbReference>
<sequence length="265" mass="30068">MTHLDVKNTLLALEQPERASFAAQFFQVKPGHYGEGDQFLGLSMPQQHAVAKQFLRLSPDETEQLVRDPYHECRMTGLLIWVYQVRSGGIRSGGIRSGGIRSGGIRSGGTRSGGTRMSSQANPGRAELADRYVANRRYVNNWDLVDSSSPAILGEYLLHTDRSILYELAEENHLWTQRIAMVATLAFIRKGQFSDTFALAEQFIQHKQHDLVDKAVGWMLREVGKRNPDALEEFLHDHIRQLPRTALRNAIYSLDPAKKRHYLEL</sequence>
<proteinExistence type="predicted"/>
<dbReference type="CDD" id="cd06561">
    <property type="entry name" value="AlkD_like"/>
    <property type="match status" value="1"/>
</dbReference>